<dbReference type="SMART" id="SM00609">
    <property type="entry name" value="VIT"/>
    <property type="match status" value="1"/>
</dbReference>
<dbReference type="EMBL" id="CAJOBE010005238">
    <property type="protein sequence ID" value="CAF3965719.1"/>
    <property type="molecule type" value="Genomic_DNA"/>
</dbReference>
<reference evidence="2" key="1">
    <citation type="submission" date="2021-02" db="EMBL/GenBank/DDBJ databases">
        <authorList>
            <person name="Nowell W R."/>
        </authorList>
    </citation>
    <scope>NUCLEOTIDE SEQUENCE</scope>
</reference>
<dbReference type="Pfam" id="PF08487">
    <property type="entry name" value="VIT"/>
    <property type="match status" value="1"/>
</dbReference>
<gene>
    <name evidence="2" type="ORF">FNK824_LOCUS24040</name>
</gene>
<dbReference type="InterPro" id="IPR013694">
    <property type="entry name" value="VIT"/>
</dbReference>
<dbReference type="SUPFAM" id="SSF53300">
    <property type="entry name" value="vWA-like"/>
    <property type="match status" value="1"/>
</dbReference>
<proteinExistence type="predicted"/>
<dbReference type="InterPro" id="IPR036465">
    <property type="entry name" value="vWFA_dom_sf"/>
</dbReference>
<organism evidence="2 3">
    <name type="scientific">Rotaria sordida</name>
    <dbReference type="NCBI Taxonomy" id="392033"/>
    <lineage>
        <taxon>Eukaryota</taxon>
        <taxon>Metazoa</taxon>
        <taxon>Spiralia</taxon>
        <taxon>Gnathifera</taxon>
        <taxon>Rotifera</taxon>
        <taxon>Eurotatoria</taxon>
        <taxon>Bdelloidea</taxon>
        <taxon>Philodinida</taxon>
        <taxon>Philodinidae</taxon>
        <taxon>Rotaria</taxon>
    </lineage>
</organism>
<dbReference type="PANTHER" id="PTHR45737">
    <property type="entry name" value="VON WILLEBRAND FACTOR A DOMAIN-CONTAINING PROTEIN 5A"/>
    <property type="match status" value="1"/>
</dbReference>
<dbReference type="PROSITE" id="PS51468">
    <property type="entry name" value="VIT"/>
    <property type="match status" value="1"/>
</dbReference>
<evidence type="ECO:0000259" key="1">
    <source>
        <dbReference type="PROSITE" id="PS51468"/>
    </source>
</evidence>
<comment type="caution">
    <text evidence="2">The sequence shown here is derived from an EMBL/GenBank/DDBJ whole genome shotgun (WGS) entry which is preliminary data.</text>
</comment>
<dbReference type="Gene3D" id="3.40.50.410">
    <property type="entry name" value="von Willebrand factor, type A domain"/>
    <property type="match status" value="1"/>
</dbReference>
<evidence type="ECO:0000313" key="3">
    <source>
        <dbReference type="Proteomes" id="UP000663874"/>
    </source>
</evidence>
<dbReference type="Proteomes" id="UP000663874">
    <property type="component" value="Unassembled WGS sequence"/>
</dbReference>
<evidence type="ECO:0000313" key="2">
    <source>
        <dbReference type="EMBL" id="CAF3965719.1"/>
    </source>
</evidence>
<feature type="domain" description="VIT" evidence="1">
    <location>
        <begin position="4"/>
        <end position="141"/>
    </location>
</feature>
<protein>
    <recommendedName>
        <fullName evidence="1">VIT domain-containing protein</fullName>
    </recommendedName>
</protein>
<dbReference type="AlphaFoldDB" id="A0A819LK17"/>
<feature type="non-terminal residue" evidence="2">
    <location>
        <position position="1"/>
    </location>
</feature>
<name>A0A819LK17_9BILA</name>
<dbReference type="Pfam" id="PF13519">
    <property type="entry name" value="VWA_2"/>
    <property type="match status" value="1"/>
</dbReference>
<sequence length="219" mass="24339">MLRITQEVPSLTASDKIVPLKQVRVDAKLRSFAADVIITQVFQNDESVPVEAVYCFPIEENAAIYGFVARIDDEREIVAEIKEKKAAQQEYTQALAQGHGAYLLEQDEASNDIFTISVGARDIIIDVELSDVRRNTIAAIDNGAVMISFIPSEQDCRQESNNVMNEFFFVIDCSGSMAGDDKIGLARKAMLLFLKSLPVNCRFNIIRFGSKFSALFTGQ</sequence>
<dbReference type="InterPro" id="IPR002035">
    <property type="entry name" value="VWF_A"/>
</dbReference>
<dbReference type="PANTHER" id="PTHR45737:SF6">
    <property type="entry name" value="VON WILLEBRAND FACTOR A DOMAIN-CONTAINING PROTEIN 5A"/>
    <property type="match status" value="1"/>
</dbReference>
<accession>A0A819LK17</accession>